<gene>
    <name evidence="1" type="ORF">O6H91_02G081300</name>
</gene>
<evidence type="ECO:0000313" key="1">
    <source>
        <dbReference type="EMBL" id="KAJ7565921.1"/>
    </source>
</evidence>
<proteinExistence type="predicted"/>
<evidence type="ECO:0000313" key="2">
    <source>
        <dbReference type="Proteomes" id="UP001162992"/>
    </source>
</evidence>
<name>A0ACC2EHF2_DIPCM</name>
<sequence>MSCTACPFSGSFQRSRESLGDKNHGLPHFLYNCSKQCLYGVFETSKEGGLSLESNTWNRKNSCKNETRVSRYPTQVSVQMRELRHPLGDDHFCFVPFDDNVATFRSELSQSEVEDLLRIFGISCKRTEKSEDDNDGEWEKVKSKNKTKRRAQSDLSKSCISPHRSNGRRRGTPCSNGRYRVECAPVSHGRSSFQFGIGRGRNYESRADVAENWRSAPLYRNHACSTKISSLSLPSCENVQLDKGQQQIGDNREIPSVKCADGDPQRDHETSTITRSPNIDKQAEYEDLIPTDSSSVDCNGDAESMPKLSIKSSFESYSAALKSGIYDNIGDACIAFAHITPNNGSNFTGSNGGAISTDTCSSPGSITGFPRSPSFGLCWGEISADPSQFQTELIQKHVYSSDDNCNLLSCCHTPDERDKQQHLVAIFNDGDDLRESVKIELYDKKQNNNALSFGSPPGSAGGHNRQKMIAKTESEMCSLPKKVEESRFTVGIPKRGHLQDSEPFGTKDNDSTPNAWKNGSLSTSERFHDPDPAVNSANSSIGSPSEQRHSVRNHERAVPYQLCPSQTLHEKFDGVRLLESKQRSTSVPSQTRINKPCTPKAFQQAKRLQESHRQLSEELEFNQHKHQLQITRPRLHNEYKENNVPTWYFGQNHVHQGPIPVCYPGSSSHLVHEQPLSTTLSNLGYEDRGYKTNTSNASHVGDFSVNHSSSRIAPEIQSPAQQVHLSTRSPILLFLPVFSPVVGTLPSVLPLPPPVKSGCTYIESLHTDILEFAKMVRPTVGARARVEAALECVRDAVKQLWPGADMEVFGSFSTGLCLAHSDVDVAVDLPRSFVNTNFLTSSRPHAAAHLIRELAACLHQYSWCESLATIETAAMPVIKLQCRPFITDSESTKATTSPIAIDITIGGRIHEVTKISHAKSEMSNAAPRVAHNGAAAREYVIGKLRQLPALAPLVLVMKSYLHHRHLNDVYSGGLGSFSLTLLLVFYLERVSSSYGLADKVPPFCPSKVPAFAEASSTFDSIEALDDENEFSCTHSTSSSVSVSASNEGLSILKVREILERADQVVTEVLDSMEFSVTPNLGTLLLGFLHTFGHSINLSRVRLVLKGTEDSSCGIIPHEHTTRPAALCIEDPLNPGAIVGAGSFNMWHVQAAMRHMLYVLTKPNSITNLPSKQDITLNRRLLDELFVSERETHGASSIDMT</sequence>
<protein>
    <submittedName>
        <fullName evidence="1">Uncharacterized protein</fullName>
    </submittedName>
</protein>
<organism evidence="1 2">
    <name type="scientific">Diphasiastrum complanatum</name>
    <name type="common">Issler's clubmoss</name>
    <name type="synonym">Lycopodium complanatum</name>
    <dbReference type="NCBI Taxonomy" id="34168"/>
    <lineage>
        <taxon>Eukaryota</taxon>
        <taxon>Viridiplantae</taxon>
        <taxon>Streptophyta</taxon>
        <taxon>Embryophyta</taxon>
        <taxon>Tracheophyta</taxon>
        <taxon>Lycopodiopsida</taxon>
        <taxon>Lycopodiales</taxon>
        <taxon>Lycopodiaceae</taxon>
        <taxon>Lycopodioideae</taxon>
        <taxon>Diphasiastrum</taxon>
    </lineage>
</organism>
<dbReference type="Proteomes" id="UP001162992">
    <property type="component" value="Chromosome 2"/>
</dbReference>
<keyword evidence="2" id="KW-1185">Reference proteome</keyword>
<dbReference type="EMBL" id="CM055093">
    <property type="protein sequence ID" value="KAJ7565921.1"/>
    <property type="molecule type" value="Genomic_DNA"/>
</dbReference>
<reference evidence="2" key="1">
    <citation type="journal article" date="2024" name="Proc. Natl. Acad. Sci. U.S.A.">
        <title>Extraordinary preservation of gene collinearity over three hundred million years revealed in homosporous lycophytes.</title>
        <authorList>
            <person name="Li C."/>
            <person name="Wickell D."/>
            <person name="Kuo L.Y."/>
            <person name="Chen X."/>
            <person name="Nie B."/>
            <person name="Liao X."/>
            <person name="Peng D."/>
            <person name="Ji J."/>
            <person name="Jenkins J."/>
            <person name="Williams M."/>
            <person name="Shu S."/>
            <person name="Plott C."/>
            <person name="Barry K."/>
            <person name="Rajasekar S."/>
            <person name="Grimwood J."/>
            <person name="Han X."/>
            <person name="Sun S."/>
            <person name="Hou Z."/>
            <person name="He W."/>
            <person name="Dai G."/>
            <person name="Sun C."/>
            <person name="Schmutz J."/>
            <person name="Leebens-Mack J.H."/>
            <person name="Li F.W."/>
            <person name="Wang L."/>
        </authorList>
    </citation>
    <scope>NUCLEOTIDE SEQUENCE [LARGE SCALE GENOMIC DNA]</scope>
    <source>
        <strain evidence="2">cv. PW_Plant_1</strain>
    </source>
</reference>
<comment type="caution">
    <text evidence="1">The sequence shown here is derived from an EMBL/GenBank/DDBJ whole genome shotgun (WGS) entry which is preliminary data.</text>
</comment>
<accession>A0ACC2EHF2</accession>